<dbReference type="InterPro" id="IPR050900">
    <property type="entry name" value="Transposase_IS3/IS150/IS904"/>
</dbReference>
<dbReference type="GO" id="GO:0003676">
    <property type="term" value="F:nucleic acid binding"/>
    <property type="evidence" value="ECO:0007669"/>
    <property type="project" value="InterPro"/>
</dbReference>
<dbReference type="Pfam" id="PF13683">
    <property type="entry name" value="rve_3"/>
    <property type="match status" value="1"/>
</dbReference>
<keyword evidence="3" id="KW-1185">Reference proteome</keyword>
<dbReference type="PANTHER" id="PTHR46889:SF4">
    <property type="entry name" value="TRANSPOSASE INSO FOR INSERTION SEQUENCE ELEMENT IS911B-RELATED"/>
    <property type="match status" value="1"/>
</dbReference>
<evidence type="ECO:0000259" key="1">
    <source>
        <dbReference type="PROSITE" id="PS50994"/>
    </source>
</evidence>
<dbReference type="PANTHER" id="PTHR46889">
    <property type="entry name" value="TRANSPOSASE INSF FOR INSERTION SEQUENCE IS3B-RELATED"/>
    <property type="match status" value="1"/>
</dbReference>
<dbReference type="eggNOG" id="COG2801">
    <property type="taxonomic scope" value="Bacteria"/>
</dbReference>
<dbReference type="Gene3D" id="3.30.420.10">
    <property type="entry name" value="Ribonuclease H-like superfamily/Ribonuclease H"/>
    <property type="match status" value="1"/>
</dbReference>
<feature type="domain" description="Integrase catalytic" evidence="1">
    <location>
        <begin position="1"/>
        <end position="70"/>
    </location>
</feature>
<dbReference type="OrthoDB" id="9810995at2"/>
<dbReference type="AlphaFoldDB" id="U2FZ70"/>
<dbReference type="SUPFAM" id="SSF53098">
    <property type="entry name" value="Ribonuclease H-like"/>
    <property type="match status" value="1"/>
</dbReference>
<dbReference type="InterPro" id="IPR012337">
    <property type="entry name" value="RNaseH-like_sf"/>
</dbReference>
<dbReference type="GO" id="GO:0015074">
    <property type="term" value="P:DNA integration"/>
    <property type="evidence" value="ECO:0007669"/>
    <property type="project" value="InterPro"/>
</dbReference>
<reference evidence="2 3" key="1">
    <citation type="journal article" date="2011" name="J. Bacteriol.">
        <title>Genome sequence of Salinisphaera shabanensis, a gammaproteobacterium from the harsh, variable environment of the brine-seawater interface of the Shaban Deep in the Red Sea.</title>
        <authorList>
            <person name="Antunes A."/>
            <person name="Alam I."/>
            <person name="Bajic V.B."/>
            <person name="Stingl U."/>
        </authorList>
    </citation>
    <scope>NUCLEOTIDE SEQUENCE [LARGE SCALE GENOMIC DNA]</scope>
    <source>
        <strain evidence="2 3">E1L3A</strain>
    </source>
</reference>
<proteinExistence type="predicted"/>
<organism evidence="2 3">
    <name type="scientific">Salinisphaera shabanensis E1L3A</name>
    <dbReference type="NCBI Taxonomy" id="1033802"/>
    <lineage>
        <taxon>Bacteria</taxon>
        <taxon>Pseudomonadati</taxon>
        <taxon>Pseudomonadota</taxon>
        <taxon>Gammaproteobacteria</taxon>
        <taxon>Salinisphaerales</taxon>
        <taxon>Salinisphaeraceae</taxon>
        <taxon>Salinisphaera</taxon>
    </lineage>
</organism>
<dbReference type="Proteomes" id="UP000006242">
    <property type="component" value="Unassembled WGS sequence"/>
</dbReference>
<protein>
    <submittedName>
        <fullName evidence="2">IS1501-like protein transposase</fullName>
    </submittedName>
</protein>
<dbReference type="STRING" id="1033802.SSPSH_001486"/>
<evidence type="ECO:0000313" key="2">
    <source>
        <dbReference type="EMBL" id="ERJ19418.1"/>
    </source>
</evidence>
<gene>
    <name evidence="2" type="primary">tra5</name>
    <name evidence="2" type="ORF">SSPSH_001486</name>
</gene>
<accession>U2FZ70</accession>
<evidence type="ECO:0000313" key="3">
    <source>
        <dbReference type="Proteomes" id="UP000006242"/>
    </source>
</evidence>
<dbReference type="PROSITE" id="PS50994">
    <property type="entry name" value="INTEGRASE"/>
    <property type="match status" value="1"/>
</dbReference>
<sequence>MSRKRDCWDNAVAERFCSTLKNELIWDRRFESQSQVESAIFDYIEVFYNRQRLHQSLNYHTPENYERKLTTNP</sequence>
<dbReference type="EMBL" id="AFNV02000009">
    <property type="protein sequence ID" value="ERJ19418.1"/>
    <property type="molecule type" value="Genomic_DNA"/>
</dbReference>
<dbReference type="RefSeq" id="WP_021031534.1">
    <property type="nucleotide sequence ID" value="NZ_AFNV02000009.1"/>
</dbReference>
<name>U2FZ70_9GAMM</name>
<comment type="caution">
    <text evidence="2">The sequence shown here is derived from an EMBL/GenBank/DDBJ whole genome shotgun (WGS) entry which is preliminary data.</text>
</comment>
<dbReference type="InterPro" id="IPR036397">
    <property type="entry name" value="RNaseH_sf"/>
</dbReference>
<reference evidence="2 3" key="2">
    <citation type="journal article" date="2013" name="PLoS ONE">
        <title>INDIGO - INtegrated Data Warehouse of MIcrobial GenOmes with Examples from the Red Sea Extremophiles.</title>
        <authorList>
            <person name="Alam I."/>
            <person name="Antunes A."/>
            <person name="Kamau A.A."/>
            <person name="Ba Alawi W."/>
            <person name="Kalkatawi M."/>
            <person name="Stingl U."/>
            <person name="Bajic V.B."/>
        </authorList>
    </citation>
    <scope>NUCLEOTIDE SEQUENCE [LARGE SCALE GENOMIC DNA]</scope>
    <source>
        <strain evidence="2 3">E1L3A</strain>
    </source>
</reference>
<dbReference type="InterPro" id="IPR001584">
    <property type="entry name" value="Integrase_cat-core"/>
</dbReference>